<sequence>MLTRGDSSMSIPVTANSTFLSFGQLVSAFRSGVLVTERLGRLKQALDGLPPNYAATLPLKKQRSYRVIQPLSRPEKGNTKAKVGLITRRQNIDGLLHAGFFEGNS</sequence>
<dbReference type="EMBL" id="JAAHCF010000004">
    <property type="protein sequence ID" value="KAK8150861.1"/>
    <property type="molecule type" value="Genomic_DNA"/>
</dbReference>
<proteinExistence type="predicted"/>
<accession>A0AAW0S9J7</accession>
<organism evidence="1 2">
    <name type="scientific">Beauveria asiatica</name>
    <dbReference type="NCBI Taxonomy" id="1069075"/>
    <lineage>
        <taxon>Eukaryota</taxon>
        <taxon>Fungi</taxon>
        <taxon>Dikarya</taxon>
        <taxon>Ascomycota</taxon>
        <taxon>Pezizomycotina</taxon>
        <taxon>Sordariomycetes</taxon>
        <taxon>Hypocreomycetidae</taxon>
        <taxon>Hypocreales</taxon>
        <taxon>Cordycipitaceae</taxon>
        <taxon>Beauveria</taxon>
    </lineage>
</organism>
<evidence type="ECO:0000313" key="2">
    <source>
        <dbReference type="Proteomes" id="UP001397290"/>
    </source>
</evidence>
<name>A0AAW0S9J7_9HYPO</name>
<dbReference type="Proteomes" id="UP001397290">
    <property type="component" value="Unassembled WGS sequence"/>
</dbReference>
<reference evidence="1 2" key="1">
    <citation type="submission" date="2020-02" db="EMBL/GenBank/DDBJ databases">
        <title>Comparative genomics of the hypocrealean fungal genus Beauvera.</title>
        <authorList>
            <person name="Showalter D.N."/>
            <person name="Bushley K.E."/>
            <person name="Rehner S.A."/>
        </authorList>
    </citation>
    <scope>NUCLEOTIDE SEQUENCE [LARGE SCALE GENOMIC DNA]</scope>
    <source>
        <strain evidence="1 2">ARSEF4384</strain>
    </source>
</reference>
<dbReference type="AlphaFoldDB" id="A0AAW0S9J7"/>
<comment type="caution">
    <text evidence="1">The sequence shown here is derived from an EMBL/GenBank/DDBJ whole genome shotgun (WGS) entry which is preliminary data.</text>
</comment>
<gene>
    <name evidence="1" type="ORF">G3M48_005956</name>
</gene>
<protein>
    <submittedName>
        <fullName evidence="1">Uncharacterized protein</fullName>
    </submittedName>
</protein>
<evidence type="ECO:0000313" key="1">
    <source>
        <dbReference type="EMBL" id="KAK8150861.1"/>
    </source>
</evidence>
<keyword evidence="2" id="KW-1185">Reference proteome</keyword>